<accession>A0A6P7GBF1</accession>
<name>A0A6P7GBF1_DIAVI</name>
<dbReference type="GO" id="GO:0004523">
    <property type="term" value="F:RNA-DNA hybrid ribonuclease activity"/>
    <property type="evidence" value="ECO:0007669"/>
    <property type="project" value="InterPro"/>
</dbReference>
<dbReference type="RefSeq" id="XP_028146676.1">
    <property type="nucleotide sequence ID" value="XM_028290875.1"/>
</dbReference>
<dbReference type="InterPro" id="IPR012337">
    <property type="entry name" value="RNaseH-like_sf"/>
</dbReference>
<dbReference type="AlphaFoldDB" id="A0A6P7GBF1"/>
<protein>
    <submittedName>
        <fullName evidence="2">Uncharacterized protein LOC114340154</fullName>
    </submittedName>
</protein>
<evidence type="ECO:0000259" key="1">
    <source>
        <dbReference type="PROSITE" id="PS50879"/>
    </source>
</evidence>
<dbReference type="InterPro" id="IPR036397">
    <property type="entry name" value="RNaseH_sf"/>
</dbReference>
<dbReference type="InParanoid" id="A0A6P7GBF1"/>
<evidence type="ECO:0000313" key="2">
    <source>
        <dbReference type="RefSeq" id="XP_028146676.1"/>
    </source>
</evidence>
<feature type="domain" description="RNase H type-1" evidence="1">
    <location>
        <begin position="1"/>
        <end position="71"/>
    </location>
</feature>
<reference evidence="2" key="1">
    <citation type="submission" date="2025-08" db="UniProtKB">
        <authorList>
            <consortium name="RefSeq"/>
        </authorList>
    </citation>
    <scope>IDENTIFICATION</scope>
    <source>
        <tissue evidence="2">Whole insect</tissue>
    </source>
</reference>
<proteinExistence type="predicted"/>
<sequence length="122" mass="13590">MKNLVIITDSLSSVTALNDLYPLHPSLLLIKSALHQLQTIININVNFVWIPSHIGIAGNEEVDSLAKLAVLHGRFRNQKHSTSRCKTCNQELGNQCLANEVESINIQTARSKIYNIKPFSLV</sequence>
<dbReference type="SUPFAM" id="SSF53098">
    <property type="entry name" value="Ribonuclease H-like"/>
    <property type="match status" value="1"/>
</dbReference>
<dbReference type="Gene3D" id="3.30.420.10">
    <property type="entry name" value="Ribonuclease H-like superfamily/Ribonuclease H"/>
    <property type="match status" value="1"/>
</dbReference>
<dbReference type="GO" id="GO:0003676">
    <property type="term" value="F:nucleic acid binding"/>
    <property type="evidence" value="ECO:0007669"/>
    <property type="project" value="InterPro"/>
</dbReference>
<gene>
    <name evidence="2" type="primary">LOC114340154</name>
</gene>
<dbReference type="PROSITE" id="PS50879">
    <property type="entry name" value="RNASE_H_1"/>
    <property type="match status" value="1"/>
</dbReference>
<dbReference type="InterPro" id="IPR002156">
    <property type="entry name" value="RNaseH_domain"/>
</dbReference>
<organism evidence="2">
    <name type="scientific">Diabrotica virgifera virgifera</name>
    <name type="common">western corn rootworm</name>
    <dbReference type="NCBI Taxonomy" id="50390"/>
    <lineage>
        <taxon>Eukaryota</taxon>
        <taxon>Metazoa</taxon>
        <taxon>Ecdysozoa</taxon>
        <taxon>Arthropoda</taxon>
        <taxon>Hexapoda</taxon>
        <taxon>Insecta</taxon>
        <taxon>Pterygota</taxon>
        <taxon>Neoptera</taxon>
        <taxon>Endopterygota</taxon>
        <taxon>Coleoptera</taxon>
        <taxon>Polyphaga</taxon>
        <taxon>Cucujiformia</taxon>
        <taxon>Chrysomeloidea</taxon>
        <taxon>Chrysomelidae</taxon>
        <taxon>Galerucinae</taxon>
        <taxon>Diabroticina</taxon>
        <taxon>Diabroticites</taxon>
        <taxon>Diabrotica</taxon>
    </lineage>
</organism>